<dbReference type="EMBL" id="CP116968">
    <property type="protein sequence ID" value="WNM61222.1"/>
    <property type="molecule type" value="Genomic_DNA"/>
</dbReference>
<evidence type="ECO:0000313" key="4">
    <source>
        <dbReference type="Proteomes" id="UP001302494"/>
    </source>
</evidence>
<feature type="transmembrane region" description="Helical" evidence="2">
    <location>
        <begin position="40"/>
        <end position="61"/>
    </location>
</feature>
<evidence type="ECO:0000313" key="3">
    <source>
        <dbReference type="EMBL" id="WNM61222.1"/>
    </source>
</evidence>
<dbReference type="RefSeq" id="WP_312645735.1">
    <property type="nucleotide sequence ID" value="NZ_CP116968.1"/>
</dbReference>
<proteinExistence type="predicted"/>
<evidence type="ECO:0000256" key="2">
    <source>
        <dbReference type="SAM" id="Phobius"/>
    </source>
</evidence>
<evidence type="ECO:0000256" key="1">
    <source>
        <dbReference type="SAM" id="MobiDB-lite"/>
    </source>
</evidence>
<keyword evidence="4" id="KW-1185">Reference proteome</keyword>
<feature type="transmembrane region" description="Helical" evidence="2">
    <location>
        <begin position="116"/>
        <end position="134"/>
    </location>
</feature>
<organism evidence="3 4">
    <name type="scientific">Candidatus Nitrospira neomarina</name>
    <dbReference type="NCBI Taxonomy" id="3020899"/>
    <lineage>
        <taxon>Bacteria</taxon>
        <taxon>Pseudomonadati</taxon>
        <taxon>Nitrospirota</taxon>
        <taxon>Nitrospiria</taxon>
        <taxon>Nitrospirales</taxon>
        <taxon>Nitrospiraceae</taxon>
        <taxon>Nitrospira</taxon>
    </lineage>
</organism>
<accession>A0AA96GH93</accession>
<dbReference type="KEGG" id="nneo:PQG83_15885"/>
<feature type="transmembrane region" description="Helical" evidence="2">
    <location>
        <begin position="91"/>
        <end position="110"/>
    </location>
</feature>
<sequence length="143" mass="16073">MSTETEQPQSTDPVAPKPVPPRPPVRDEDPEDQENLQMQVAMRMVGSAMVFIGFLQVFLSASTGAEISIFPMIIYFSGMAMWAYSSVDNLTVRYTVMAVSLLCAMAFMHFGEVLFWHKYLIYWGTIGVVVFFMFKNPKKPAGS</sequence>
<protein>
    <submittedName>
        <fullName evidence="3">Uncharacterized protein</fullName>
    </submittedName>
</protein>
<keyword evidence="2" id="KW-0472">Membrane</keyword>
<reference evidence="3 4" key="1">
    <citation type="submission" date="2023-01" db="EMBL/GenBank/DDBJ databases">
        <title>Cultivation and genomic characterization of new, ubiquitous marine nitrite-oxidizing bacteria from the Nitrospirales.</title>
        <authorList>
            <person name="Mueller A.J."/>
            <person name="Daebeler A."/>
            <person name="Herbold C.W."/>
            <person name="Kirkegaard R.H."/>
            <person name="Daims H."/>
        </authorList>
    </citation>
    <scope>NUCLEOTIDE SEQUENCE [LARGE SCALE GENOMIC DNA]</scope>
    <source>
        <strain evidence="3 4">DK</strain>
    </source>
</reference>
<dbReference type="AlphaFoldDB" id="A0AA96GH93"/>
<feature type="region of interest" description="Disordered" evidence="1">
    <location>
        <begin position="1"/>
        <end position="32"/>
    </location>
</feature>
<feature type="compositionally biased region" description="Polar residues" evidence="1">
    <location>
        <begin position="1"/>
        <end position="11"/>
    </location>
</feature>
<keyword evidence="2" id="KW-1133">Transmembrane helix</keyword>
<name>A0AA96GH93_9BACT</name>
<dbReference type="Proteomes" id="UP001302494">
    <property type="component" value="Chromosome"/>
</dbReference>
<gene>
    <name evidence="3" type="ORF">PQG83_15885</name>
</gene>
<keyword evidence="2" id="KW-0812">Transmembrane</keyword>